<comment type="catalytic activity">
    <reaction evidence="8">
        <text>ATP + H2O = ADP + phosphate + H(+)</text>
        <dbReference type="Rhea" id="RHEA:13065"/>
        <dbReference type="ChEBI" id="CHEBI:15377"/>
        <dbReference type="ChEBI" id="CHEBI:15378"/>
        <dbReference type="ChEBI" id="CHEBI:30616"/>
        <dbReference type="ChEBI" id="CHEBI:43474"/>
        <dbReference type="ChEBI" id="CHEBI:456216"/>
        <dbReference type="EC" id="5.6.2.4"/>
    </reaction>
</comment>
<evidence type="ECO:0000256" key="2">
    <source>
        <dbReference type="ARBA" id="ARBA00022801"/>
    </source>
</evidence>
<dbReference type="GO" id="GO:0003677">
    <property type="term" value="F:DNA binding"/>
    <property type="evidence" value="ECO:0007669"/>
    <property type="project" value="InterPro"/>
</dbReference>
<dbReference type="Pfam" id="PF13361">
    <property type="entry name" value="UvrD_C"/>
    <property type="match status" value="1"/>
</dbReference>
<dbReference type="InterPro" id="IPR014017">
    <property type="entry name" value="DNA_helicase_UvrD-like_C"/>
</dbReference>
<feature type="binding site" evidence="9">
    <location>
        <begin position="28"/>
        <end position="35"/>
    </location>
    <ligand>
        <name>ATP</name>
        <dbReference type="ChEBI" id="CHEBI:30616"/>
    </ligand>
</feature>
<dbReference type="Pfam" id="PF00580">
    <property type="entry name" value="UvrD-helicase"/>
    <property type="match status" value="1"/>
</dbReference>
<evidence type="ECO:0000256" key="9">
    <source>
        <dbReference type="PROSITE-ProRule" id="PRU00560"/>
    </source>
</evidence>
<dbReference type="PANTHER" id="PTHR11070:SF3">
    <property type="entry name" value="DNA 3'-5' HELICASE"/>
    <property type="match status" value="1"/>
</dbReference>
<dbReference type="InterPro" id="IPR000212">
    <property type="entry name" value="DNA_helicase_UvrD/REP"/>
</dbReference>
<dbReference type="InterPro" id="IPR027417">
    <property type="entry name" value="P-loop_NTPase"/>
</dbReference>
<reference evidence="11 14" key="2">
    <citation type="submission" date="2021-03" db="EMBL/GenBank/DDBJ databases">
        <title>Whole genome shotgun sequence of Salinispora arenicola NBRC 105043.</title>
        <authorList>
            <person name="Komaki H."/>
            <person name="Tamura T."/>
        </authorList>
    </citation>
    <scope>NUCLEOTIDE SEQUENCE [LARGE SCALE GENOMIC DNA]</scope>
    <source>
        <strain evidence="11 14">NBRC 105043</strain>
    </source>
</reference>
<dbReference type="GO" id="GO:0005829">
    <property type="term" value="C:cytosol"/>
    <property type="evidence" value="ECO:0007669"/>
    <property type="project" value="TreeGrafter"/>
</dbReference>
<comment type="catalytic activity">
    <reaction evidence="6">
        <text>Couples ATP hydrolysis with the unwinding of duplex DNA by translocating in the 3'-5' direction.</text>
        <dbReference type="EC" id="5.6.2.4"/>
    </reaction>
</comment>
<evidence type="ECO:0000313" key="12">
    <source>
        <dbReference type="EMBL" id="TQL35956.1"/>
    </source>
</evidence>
<dbReference type="InterPro" id="IPR014016">
    <property type="entry name" value="UvrD-like_ATP-bd"/>
</dbReference>
<dbReference type="Gene3D" id="3.40.50.300">
    <property type="entry name" value="P-loop containing nucleotide triphosphate hydrolases"/>
    <property type="match status" value="2"/>
</dbReference>
<evidence type="ECO:0000256" key="8">
    <source>
        <dbReference type="ARBA" id="ARBA00048988"/>
    </source>
</evidence>
<dbReference type="RefSeq" id="WP_142116726.1">
    <property type="nucleotide sequence ID" value="NZ_JAASAW010000066.1"/>
</dbReference>
<dbReference type="PROSITE" id="PS51198">
    <property type="entry name" value="UVRD_HELICASE_ATP_BIND"/>
    <property type="match status" value="1"/>
</dbReference>
<organism evidence="12 13">
    <name type="scientific">Salinispora arenicola</name>
    <dbReference type="NCBI Taxonomy" id="168697"/>
    <lineage>
        <taxon>Bacteria</taxon>
        <taxon>Bacillati</taxon>
        <taxon>Actinomycetota</taxon>
        <taxon>Actinomycetes</taxon>
        <taxon>Micromonosporales</taxon>
        <taxon>Micromonosporaceae</taxon>
        <taxon>Salinispora</taxon>
    </lineage>
</organism>
<dbReference type="GO" id="GO:0005524">
    <property type="term" value="F:ATP binding"/>
    <property type="evidence" value="ECO:0007669"/>
    <property type="project" value="UniProtKB-UniRule"/>
</dbReference>
<keyword evidence="1 9" id="KW-0547">Nucleotide-binding</keyword>
<keyword evidence="4 9" id="KW-0067">ATP-binding</keyword>
<evidence type="ECO:0000313" key="14">
    <source>
        <dbReference type="Proteomes" id="UP000677457"/>
    </source>
</evidence>
<dbReference type="GO" id="GO:0016787">
    <property type="term" value="F:hydrolase activity"/>
    <property type="evidence" value="ECO:0007669"/>
    <property type="project" value="UniProtKB-UniRule"/>
</dbReference>
<dbReference type="EC" id="5.6.2.4" evidence="7"/>
<dbReference type="Proteomes" id="UP000677457">
    <property type="component" value="Unassembled WGS sequence"/>
</dbReference>
<evidence type="ECO:0000256" key="5">
    <source>
        <dbReference type="ARBA" id="ARBA00023235"/>
    </source>
</evidence>
<evidence type="ECO:0000256" key="6">
    <source>
        <dbReference type="ARBA" id="ARBA00034617"/>
    </source>
</evidence>
<reference evidence="12 13" key="1">
    <citation type="submission" date="2019-06" db="EMBL/GenBank/DDBJ databases">
        <title>Sequencing the genomes of 1000 actinobacteria strains.</title>
        <authorList>
            <person name="Klenk H.-P."/>
        </authorList>
    </citation>
    <scope>NUCLEOTIDE SEQUENCE [LARGE SCALE GENOMIC DNA]</scope>
    <source>
        <strain evidence="12 13">DSM 44819</strain>
    </source>
</reference>
<dbReference type="SUPFAM" id="SSF52540">
    <property type="entry name" value="P-loop containing nucleoside triphosphate hydrolases"/>
    <property type="match status" value="1"/>
</dbReference>
<sequence>MPSYLPEPVGAQKNVVYLRDSGHVVVLGTAGSGKTTMAVTRAMWLADHAPQIAGPTLLVTFNKALVTFLRRNMVTRSPNLVVENYHTFAKGYLASRGLMGRRDIVDGERHQLMEQAIAEVQRRYPGVSVLRRPLRFFEDEFHWLAGHGVTDEQTYINADRIGRGRPLMPADRPYVYAVREEYWRLRRELGKRYDWDDLALAARKAFEEDKGPRLYRHVVVDEGQDFSPEMIRSLAAAVGPDGTVTFFGDYAQQMYGRRLSWKSLGLSVRSGAVQFEQNYRNTPQIARLAVALSNMPFFRDEVDLVEPKIVKADGPLPVLVENPDRPTQFREAIELARRLGRSMTVAVLFRKREHDADVSAQLPLATRLHKKLTTWPLGPNVFYGTYHAAKGLEFDAVIIPFCDHDLLPDPVEVEAHGPDEAMSREARLLYVALTRAKVRLHIMYSGKLTSLLPTDPSLFQRTTPK</sequence>
<dbReference type="GO" id="GO:0000725">
    <property type="term" value="P:recombinational repair"/>
    <property type="evidence" value="ECO:0007669"/>
    <property type="project" value="TreeGrafter"/>
</dbReference>
<accession>A0A542XJF9</accession>
<comment type="caution">
    <text evidence="12">The sequence shown here is derived from an EMBL/GenBank/DDBJ whole genome shotgun (WGS) entry which is preliminary data.</text>
</comment>
<keyword evidence="5" id="KW-0413">Isomerase</keyword>
<evidence type="ECO:0000256" key="1">
    <source>
        <dbReference type="ARBA" id="ARBA00022741"/>
    </source>
</evidence>
<dbReference type="EMBL" id="BOQM01000006">
    <property type="protein sequence ID" value="GIM82880.1"/>
    <property type="molecule type" value="Genomic_DNA"/>
</dbReference>
<dbReference type="PANTHER" id="PTHR11070">
    <property type="entry name" value="UVRD / RECB / PCRA DNA HELICASE FAMILY MEMBER"/>
    <property type="match status" value="1"/>
</dbReference>
<evidence type="ECO:0000256" key="3">
    <source>
        <dbReference type="ARBA" id="ARBA00022806"/>
    </source>
</evidence>
<dbReference type="Proteomes" id="UP000315983">
    <property type="component" value="Unassembled WGS sequence"/>
</dbReference>
<evidence type="ECO:0000313" key="11">
    <source>
        <dbReference type="EMBL" id="GIM82880.1"/>
    </source>
</evidence>
<keyword evidence="2 9" id="KW-0378">Hydrolase</keyword>
<evidence type="ECO:0000259" key="10">
    <source>
        <dbReference type="PROSITE" id="PS51198"/>
    </source>
</evidence>
<evidence type="ECO:0000256" key="4">
    <source>
        <dbReference type="ARBA" id="ARBA00022840"/>
    </source>
</evidence>
<dbReference type="AlphaFoldDB" id="A0A542XJF9"/>
<name>A0A542XJF9_SALAC</name>
<protein>
    <recommendedName>
        <fullName evidence="7">DNA 3'-5' helicase</fullName>
        <ecNumber evidence="7">5.6.2.4</ecNumber>
    </recommendedName>
</protein>
<dbReference type="GO" id="GO:0043138">
    <property type="term" value="F:3'-5' DNA helicase activity"/>
    <property type="evidence" value="ECO:0007669"/>
    <property type="project" value="UniProtKB-EC"/>
</dbReference>
<feature type="domain" description="UvrD-like helicase ATP-binding" evidence="10">
    <location>
        <begin position="7"/>
        <end position="282"/>
    </location>
</feature>
<gene>
    <name evidence="12" type="ORF">FB564_1027</name>
    <name evidence="11" type="ORF">Sar04_09430</name>
</gene>
<proteinExistence type="predicted"/>
<dbReference type="EMBL" id="VFOL01000001">
    <property type="protein sequence ID" value="TQL35956.1"/>
    <property type="molecule type" value="Genomic_DNA"/>
</dbReference>
<evidence type="ECO:0000313" key="13">
    <source>
        <dbReference type="Proteomes" id="UP000315983"/>
    </source>
</evidence>
<keyword evidence="3 9" id="KW-0347">Helicase</keyword>
<keyword evidence="14" id="KW-1185">Reference proteome</keyword>
<evidence type="ECO:0000256" key="7">
    <source>
        <dbReference type="ARBA" id="ARBA00034808"/>
    </source>
</evidence>